<evidence type="ECO:0000259" key="2">
    <source>
        <dbReference type="SMART" id="SM00834"/>
    </source>
</evidence>
<evidence type="ECO:0000313" key="3">
    <source>
        <dbReference type="EMBL" id="MCK7595485.1"/>
    </source>
</evidence>
<sequence>MPIYGYECPACDHRFDRLQKLSDPDPTTCPACQAEGIRRQITAPAFRLAGSGWYETDFKKDGDKKRNLAGDGDGAGKGDAGKAEAPKAESKTESKAESPKAESKPAKSESKPAAAAS</sequence>
<evidence type="ECO:0000256" key="1">
    <source>
        <dbReference type="SAM" id="MobiDB-lite"/>
    </source>
</evidence>
<dbReference type="SMART" id="SM00834">
    <property type="entry name" value="CxxC_CXXC_SSSS"/>
    <property type="match status" value="1"/>
</dbReference>
<dbReference type="RefSeq" id="WP_248211474.1">
    <property type="nucleotide sequence ID" value="NZ_JALNMH010000019.1"/>
</dbReference>
<accession>A0ABT0GNC0</accession>
<dbReference type="EMBL" id="JALNMH010000019">
    <property type="protein sequence ID" value="MCK7595485.1"/>
    <property type="molecule type" value="Genomic_DNA"/>
</dbReference>
<feature type="compositionally biased region" description="Basic and acidic residues" evidence="1">
    <location>
        <begin position="56"/>
        <end position="110"/>
    </location>
</feature>
<keyword evidence="4" id="KW-1185">Reference proteome</keyword>
<feature type="domain" description="Putative regulatory protein FmdB zinc ribbon" evidence="2">
    <location>
        <begin position="1"/>
        <end position="42"/>
    </location>
</feature>
<proteinExistence type="predicted"/>
<dbReference type="Proteomes" id="UP001431449">
    <property type="component" value="Unassembled WGS sequence"/>
</dbReference>
<gene>
    <name evidence="3" type="ORF">M0G41_17655</name>
</gene>
<comment type="caution">
    <text evidence="3">The sequence shown here is derived from an EMBL/GenBank/DDBJ whole genome shotgun (WGS) entry which is preliminary data.</text>
</comment>
<protein>
    <submittedName>
        <fullName evidence="3">Zinc ribbon domain-containing protein</fullName>
    </submittedName>
</protein>
<dbReference type="InterPro" id="IPR013429">
    <property type="entry name" value="Regulatory_FmdB_Zinc_ribbon"/>
</dbReference>
<organism evidence="3 4">
    <name type="scientific">Pseudomarimonas salicorniae</name>
    <dbReference type="NCBI Taxonomy" id="2933270"/>
    <lineage>
        <taxon>Bacteria</taxon>
        <taxon>Pseudomonadati</taxon>
        <taxon>Pseudomonadota</taxon>
        <taxon>Gammaproteobacteria</taxon>
        <taxon>Lysobacterales</taxon>
        <taxon>Lysobacteraceae</taxon>
        <taxon>Pseudomarimonas</taxon>
    </lineage>
</organism>
<dbReference type="PANTHER" id="PTHR34404">
    <property type="entry name" value="REGULATORY PROTEIN, FMDB FAMILY"/>
    <property type="match status" value="1"/>
</dbReference>
<dbReference type="PANTHER" id="PTHR34404:SF2">
    <property type="entry name" value="CONSERVED SERINE RICH PROTEIN"/>
    <property type="match status" value="1"/>
</dbReference>
<name>A0ABT0GNC0_9GAMM</name>
<dbReference type="Pfam" id="PF09723">
    <property type="entry name" value="Zn_ribbon_8"/>
    <property type="match status" value="1"/>
</dbReference>
<reference evidence="3" key="1">
    <citation type="submission" date="2022-04" db="EMBL/GenBank/DDBJ databases">
        <title>Lysobacter sp. CAU 1642 isolated from sea sand.</title>
        <authorList>
            <person name="Kim W."/>
        </authorList>
    </citation>
    <scope>NUCLEOTIDE SEQUENCE</scope>
    <source>
        <strain evidence="3">CAU 1642</strain>
    </source>
</reference>
<feature type="region of interest" description="Disordered" evidence="1">
    <location>
        <begin position="56"/>
        <end position="117"/>
    </location>
</feature>
<dbReference type="NCBIfam" id="TIGR02605">
    <property type="entry name" value="CxxC_CxxC_SSSS"/>
    <property type="match status" value="1"/>
</dbReference>
<evidence type="ECO:0000313" key="4">
    <source>
        <dbReference type="Proteomes" id="UP001431449"/>
    </source>
</evidence>